<organism evidence="3 4">
    <name type="scientific">Candidatus Falkowbacteria bacterium RIFOXYA2_FULL_47_19</name>
    <dbReference type="NCBI Taxonomy" id="1797994"/>
    <lineage>
        <taxon>Bacteria</taxon>
        <taxon>Candidatus Falkowiibacteriota</taxon>
    </lineage>
</organism>
<dbReference type="SUPFAM" id="SSF82771">
    <property type="entry name" value="GIY-YIG endonuclease"/>
    <property type="match status" value="1"/>
</dbReference>
<evidence type="ECO:0000259" key="2">
    <source>
        <dbReference type="PROSITE" id="PS50164"/>
    </source>
</evidence>
<dbReference type="EMBL" id="MFGB01000020">
    <property type="protein sequence ID" value="OGF25647.1"/>
    <property type="molecule type" value="Genomic_DNA"/>
</dbReference>
<dbReference type="AlphaFoldDB" id="A0A1F5SFZ9"/>
<dbReference type="PANTHER" id="PTHR34477">
    <property type="entry name" value="UPF0213 PROTEIN YHBQ"/>
    <property type="match status" value="1"/>
</dbReference>
<dbReference type="Proteomes" id="UP000178367">
    <property type="component" value="Unassembled WGS sequence"/>
</dbReference>
<dbReference type="InterPro" id="IPR035901">
    <property type="entry name" value="GIY-YIG_endonuc_sf"/>
</dbReference>
<accession>A0A1F5SFZ9</accession>
<comment type="similarity">
    <text evidence="1">Belongs to the UPF0213 family.</text>
</comment>
<evidence type="ECO:0000256" key="1">
    <source>
        <dbReference type="ARBA" id="ARBA00007435"/>
    </source>
</evidence>
<dbReference type="Pfam" id="PF01541">
    <property type="entry name" value="GIY-YIG"/>
    <property type="match status" value="1"/>
</dbReference>
<dbReference type="PROSITE" id="PS50164">
    <property type="entry name" value="GIY_YIG"/>
    <property type="match status" value="1"/>
</dbReference>
<dbReference type="Gene3D" id="3.40.1440.10">
    <property type="entry name" value="GIY-YIG endonuclease"/>
    <property type="match status" value="1"/>
</dbReference>
<comment type="caution">
    <text evidence="3">The sequence shown here is derived from an EMBL/GenBank/DDBJ whole genome shotgun (WGS) entry which is preliminary data.</text>
</comment>
<gene>
    <name evidence="3" type="ORF">A2227_00350</name>
</gene>
<evidence type="ECO:0000313" key="3">
    <source>
        <dbReference type="EMBL" id="OGF25647.1"/>
    </source>
</evidence>
<dbReference type="CDD" id="cd10449">
    <property type="entry name" value="GIY-YIG_SLX1_like"/>
    <property type="match status" value="1"/>
</dbReference>
<reference evidence="3 4" key="1">
    <citation type="journal article" date="2016" name="Nat. Commun.">
        <title>Thousands of microbial genomes shed light on interconnected biogeochemical processes in an aquifer system.</title>
        <authorList>
            <person name="Anantharaman K."/>
            <person name="Brown C.T."/>
            <person name="Hug L.A."/>
            <person name="Sharon I."/>
            <person name="Castelle C.J."/>
            <person name="Probst A.J."/>
            <person name="Thomas B.C."/>
            <person name="Singh A."/>
            <person name="Wilkins M.J."/>
            <person name="Karaoz U."/>
            <person name="Brodie E.L."/>
            <person name="Williams K.H."/>
            <person name="Hubbard S.S."/>
            <person name="Banfield J.F."/>
        </authorList>
    </citation>
    <scope>NUCLEOTIDE SEQUENCE [LARGE SCALE GENOMIC DNA]</scope>
</reference>
<sequence>MQYVVYILQSKKDLSYYIGHTDNPERRIEEHNRGKDKYTKSKIPWTLVRKEFFDTRGEAMTRENQIKRKKSRKYIDWLVGSKS</sequence>
<dbReference type="InterPro" id="IPR050190">
    <property type="entry name" value="UPF0213_domain"/>
</dbReference>
<evidence type="ECO:0000313" key="4">
    <source>
        <dbReference type="Proteomes" id="UP000178367"/>
    </source>
</evidence>
<protein>
    <recommendedName>
        <fullName evidence="2">GIY-YIG domain-containing protein</fullName>
    </recommendedName>
</protein>
<proteinExistence type="inferred from homology"/>
<dbReference type="PANTHER" id="PTHR34477:SF1">
    <property type="entry name" value="UPF0213 PROTEIN YHBQ"/>
    <property type="match status" value="1"/>
</dbReference>
<name>A0A1F5SFZ9_9BACT</name>
<dbReference type="InterPro" id="IPR000305">
    <property type="entry name" value="GIY-YIG_endonuc"/>
</dbReference>
<feature type="domain" description="GIY-YIG" evidence="2">
    <location>
        <begin position="1"/>
        <end position="76"/>
    </location>
</feature>